<evidence type="ECO:0000313" key="1">
    <source>
        <dbReference type="EMBL" id="CAI6089135.1"/>
    </source>
</evidence>
<dbReference type="EMBL" id="CABFNP030001174">
    <property type="protein sequence ID" value="CAI6091513.1"/>
    <property type="molecule type" value="Genomic_DNA"/>
</dbReference>
<proteinExistence type="predicted"/>
<protein>
    <submittedName>
        <fullName evidence="3">Uncharacterized protein</fullName>
    </submittedName>
</protein>
<dbReference type="EMBL" id="CABFNP030000919">
    <property type="protein sequence ID" value="CAI6089135.1"/>
    <property type="molecule type" value="Genomic_DNA"/>
</dbReference>
<comment type="caution">
    <text evidence="3">The sequence shown here is derived from an EMBL/GenBank/DDBJ whole genome shotgun (WGS) entry which is preliminary data.</text>
</comment>
<evidence type="ECO:0000313" key="4">
    <source>
        <dbReference type="Proteomes" id="UP001160390"/>
    </source>
</evidence>
<gene>
    <name evidence="2" type="ORF">CCHLO57077_00019047</name>
    <name evidence="3" type="ORF">CCHLO57077_00019214</name>
    <name evidence="1" type="ORF">CCHLO57077_00019300</name>
</gene>
<keyword evidence="4" id="KW-1185">Reference proteome</keyword>
<sequence length="63" mass="6753">MHANPPQELALAGSPVGASRSAKCFTERLSPFHHVWQAQTKVVPSATANYDREAACTKDTTLG</sequence>
<dbReference type="EMBL" id="CABFNP030000948">
    <property type="protein sequence ID" value="CAI6089205.1"/>
    <property type="molecule type" value="Genomic_DNA"/>
</dbReference>
<accession>A0AA35M6T8</accession>
<reference evidence="3" key="1">
    <citation type="submission" date="2023-01" db="EMBL/GenBank/DDBJ databases">
        <authorList>
            <person name="Piombo E."/>
        </authorList>
    </citation>
    <scope>NUCLEOTIDE SEQUENCE</scope>
</reference>
<organism evidence="3 4">
    <name type="scientific">Clonostachys chloroleuca</name>
    <dbReference type="NCBI Taxonomy" id="1926264"/>
    <lineage>
        <taxon>Eukaryota</taxon>
        <taxon>Fungi</taxon>
        <taxon>Dikarya</taxon>
        <taxon>Ascomycota</taxon>
        <taxon>Pezizomycotina</taxon>
        <taxon>Sordariomycetes</taxon>
        <taxon>Hypocreomycetidae</taxon>
        <taxon>Hypocreales</taxon>
        <taxon>Bionectriaceae</taxon>
        <taxon>Clonostachys</taxon>
    </lineage>
</organism>
<evidence type="ECO:0000313" key="3">
    <source>
        <dbReference type="EMBL" id="CAI6091513.1"/>
    </source>
</evidence>
<evidence type="ECO:0000313" key="2">
    <source>
        <dbReference type="EMBL" id="CAI6089205.1"/>
    </source>
</evidence>
<name>A0AA35M6T8_9HYPO</name>
<dbReference type="Proteomes" id="UP001160390">
    <property type="component" value="Unassembled WGS sequence"/>
</dbReference>
<dbReference type="AlphaFoldDB" id="A0AA35M6T8"/>